<evidence type="ECO:0000256" key="5">
    <source>
        <dbReference type="ARBA" id="ARBA00023212"/>
    </source>
</evidence>
<dbReference type="Pfam" id="PF04062">
    <property type="entry name" value="P21-Arc"/>
    <property type="match status" value="1"/>
</dbReference>
<sequence>MLGPAYPSQLDYDIIDESLDLFRANSFFKNFEIKGPADRVLIYGILYISDCLSKLSSNTTRNESIKILTNLSLDQFAVPGDGNFPLNSLYQSPKDRAEYDLLKQYLTQFRQELASRVIERIYDNESTTPSKYWLAFTRRRFMNKSLA</sequence>
<comment type="subcellular location">
    <subcellularLocation>
        <location evidence="1 6">Cytoplasm</location>
        <location evidence="1 6">Cytoskeleton</location>
    </subcellularLocation>
</comment>
<protein>
    <recommendedName>
        <fullName evidence="6">Actin-related protein 2/3 complex subunit 3</fullName>
    </recommendedName>
</protein>
<comment type="similarity">
    <text evidence="2 6">Belongs to the ARPC3 family.</text>
</comment>
<dbReference type="PIRSF" id="PIRSF016315">
    <property type="entry name" value="ARP2/3_P21-Arc"/>
    <property type="match status" value="1"/>
</dbReference>
<keyword evidence="3 6" id="KW-0963">Cytoplasm</keyword>
<evidence type="ECO:0000256" key="2">
    <source>
        <dbReference type="ARBA" id="ARBA00010856"/>
    </source>
</evidence>
<evidence type="ECO:0000256" key="1">
    <source>
        <dbReference type="ARBA" id="ARBA00004245"/>
    </source>
</evidence>
<dbReference type="InterPro" id="IPR036753">
    <property type="entry name" value="ARPC3_sf"/>
</dbReference>
<name>A0A9P8PHT9_9ASCO</name>
<dbReference type="AlphaFoldDB" id="A0A9P8PHT9"/>
<comment type="caution">
    <text evidence="7">The sequence shown here is derived from an EMBL/GenBank/DDBJ whole genome shotgun (WGS) entry which is preliminary data.</text>
</comment>
<dbReference type="SUPFAM" id="SSF69060">
    <property type="entry name" value="Arp2/3 complex 21 kDa subunit ARPC3"/>
    <property type="match status" value="1"/>
</dbReference>
<reference evidence="7" key="1">
    <citation type="journal article" date="2021" name="Open Biol.">
        <title>Shared evolutionary footprints suggest mitochondrial oxidative damage underlies multiple complex I losses in fungi.</title>
        <authorList>
            <person name="Schikora-Tamarit M.A."/>
            <person name="Marcet-Houben M."/>
            <person name="Nosek J."/>
            <person name="Gabaldon T."/>
        </authorList>
    </citation>
    <scope>NUCLEOTIDE SEQUENCE</scope>
    <source>
        <strain evidence="7">CBS6341</strain>
    </source>
</reference>
<dbReference type="PANTHER" id="PTHR12391">
    <property type="entry name" value="ARP2/3 COMPLEX 21 KD SUBUNIT"/>
    <property type="match status" value="1"/>
</dbReference>
<dbReference type="GO" id="GO:0003779">
    <property type="term" value="F:actin binding"/>
    <property type="evidence" value="ECO:0007669"/>
    <property type="project" value="UniProtKB-KW"/>
</dbReference>
<dbReference type="GO" id="GO:0005885">
    <property type="term" value="C:Arp2/3 protein complex"/>
    <property type="evidence" value="ECO:0007669"/>
    <property type="project" value="UniProtKB-UniRule"/>
</dbReference>
<dbReference type="OrthoDB" id="200404at2759"/>
<dbReference type="Gene3D" id="1.10.1760.10">
    <property type="entry name" value="Actin-related protein 2/3 complex subunit 3"/>
    <property type="match status" value="1"/>
</dbReference>
<dbReference type="EMBL" id="JAEUBF010001156">
    <property type="protein sequence ID" value="KAH3672347.1"/>
    <property type="molecule type" value="Genomic_DNA"/>
</dbReference>
<proteinExistence type="inferred from homology"/>
<organism evidence="7 8">
    <name type="scientific">Wickerhamomyces mucosus</name>
    <dbReference type="NCBI Taxonomy" id="1378264"/>
    <lineage>
        <taxon>Eukaryota</taxon>
        <taxon>Fungi</taxon>
        <taxon>Dikarya</taxon>
        <taxon>Ascomycota</taxon>
        <taxon>Saccharomycotina</taxon>
        <taxon>Saccharomycetes</taxon>
        <taxon>Phaffomycetales</taxon>
        <taxon>Wickerhamomycetaceae</taxon>
        <taxon>Wickerhamomyces</taxon>
    </lineage>
</organism>
<evidence type="ECO:0000256" key="6">
    <source>
        <dbReference type="PIRNR" id="PIRNR016315"/>
    </source>
</evidence>
<comment type="subunit">
    <text evidence="6">Component of the Arp2/3 complex.</text>
</comment>
<keyword evidence="4 6" id="KW-0009">Actin-binding</keyword>
<evidence type="ECO:0000313" key="8">
    <source>
        <dbReference type="Proteomes" id="UP000769528"/>
    </source>
</evidence>
<evidence type="ECO:0000313" key="7">
    <source>
        <dbReference type="EMBL" id="KAH3672347.1"/>
    </source>
</evidence>
<accession>A0A9P8PHT9</accession>
<keyword evidence="8" id="KW-1185">Reference proteome</keyword>
<dbReference type="GO" id="GO:0034314">
    <property type="term" value="P:Arp2/3 complex-mediated actin nucleation"/>
    <property type="evidence" value="ECO:0007669"/>
    <property type="project" value="UniProtKB-UniRule"/>
</dbReference>
<reference evidence="7" key="2">
    <citation type="submission" date="2021-01" db="EMBL/GenBank/DDBJ databases">
        <authorList>
            <person name="Schikora-Tamarit M.A."/>
        </authorList>
    </citation>
    <scope>NUCLEOTIDE SEQUENCE</scope>
    <source>
        <strain evidence="7">CBS6341</strain>
    </source>
</reference>
<keyword evidence="5 6" id="KW-0206">Cytoskeleton</keyword>
<dbReference type="GO" id="GO:0030833">
    <property type="term" value="P:regulation of actin filament polymerization"/>
    <property type="evidence" value="ECO:0007669"/>
    <property type="project" value="InterPro"/>
</dbReference>
<dbReference type="Proteomes" id="UP000769528">
    <property type="component" value="Unassembled WGS sequence"/>
</dbReference>
<evidence type="ECO:0000256" key="4">
    <source>
        <dbReference type="ARBA" id="ARBA00023203"/>
    </source>
</evidence>
<gene>
    <name evidence="7" type="ORF">WICMUC_004319</name>
</gene>
<evidence type="ECO:0000256" key="3">
    <source>
        <dbReference type="ARBA" id="ARBA00022490"/>
    </source>
</evidence>
<dbReference type="InterPro" id="IPR007204">
    <property type="entry name" value="ARPC3"/>
</dbReference>
<comment type="function">
    <text evidence="6">Functions as component of the Arp2/3 complex which is involved in regulation of actin polymerization and together with an activating nucleation-promoting factor (NPF) mediates the formation of branched actin networks.</text>
</comment>